<dbReference type="GO" id="GO:0016787">
    <property type="term" value="F:hydrolase activity"/>
    <property type="evidence" value="ECO:0007669"/>
    <property type="project" value="UniProtKB-KW"/>
</dbReference>
<dbReference type="InterPro" id="IPR023365">
    <property type="entry name" value="Sortase_dom-sf"/>
</dbReference>
<keyword evidence="4" id="KW-0812">Transmembrane</keyword>
<evidence type="ECO:0000256" key="4">
    <source>
        <dbReference type="SAM" id="Phobius"/>
    </source>
</evidence>
<evidence type="ECO:0000313" key="6">
    <source>
        <dbReference type="Proteomes" id="UP000236311"/>
    </source>
</evidence>
<dbReference type="InterPro" id="IPR009835">
    <property type="entry name" value="SrtB"/>
</dbReference>
<dbReference type="SUPFAM" id="SSF63817">
    <property type="entry name" value="Sortase"/>
    <property type="match status" value="1"/>
</dbReference>
<dbReference type="NCBIfam" id="TIGR03064">
    <property type="entry name" value="sortase_srtB"/>
    <property type="match status" value="1"/>
</dbReference>
<keyword evidence="6" id="KW-1185">Reference proteome</keyword>
<dbReference type="RefSeq" id="WP_103239722.1">
    <property type="nucleotide sequence ID" value="NZ_JANJZD010000010.1"/>
</dbReference>
<dbReference type="AlphaFoldDB" id="A0A2K4ZGM3"/>
<feature type="active site" description="Proton donor/acceptor" evidence="2">
    <location>
        <position position="305"/>
    </location>
</feature>
<dbReference type="InterPro" id="IPR005754">
    <property type="entry name" value="Sortase"/>
</dbReference>
<sequence length="422" mass="48811">MEKKIYVLEGRQFRTESDYANARRDKEITDKLRKETDFGDREDLTALRKKLCDGQYKFRTLLGRDFLDEVEEQLKKIDIAEGRRRPVRTRQETAGEEVRAKGEVTADRSNTDSRRMHANPGRAGRPEGQTGRDTEKKKSSQAEENGIADAIVQEELEKLEKRRKLILALCSVAAVCCLGYFGIYSYYIYRTESAYQKLSEMKEMAASSAEAVTPSSEGPLYTLDGEAKEKEVLEEYKNLLLKNRKLIGWVKIDGTSIDYPVMQTVDNEYYLDHNMNQEYDKNGTIFMDKDCDVLKPSTNYILYGHHMRSGKMFGQLDKYKDEAFCEEHPYISFDTIYEKGTYEVMYVFRSKVYKETEIAFKYYQFIDANGEQEFDSYMQEMAALSLYDTGVTAAYGDQLLTLSTCDYQETDGRFVVVAKKVE</sequence>
<dbReference type="Gene3D" id="2.40.260.10">
    <property type="entry name" value="Sortase"/>
    <property type="match status" value="1"/>
</dbReference>
<dbReference type="CDD" id="cd05826">
    <property type="entry name" value="Sortase_B"/>
    <property type="match status" value="1"/>
</dbReference>
<feature type="compositionally biased region" description="Basic and acidic residues" evidence="3">
    <location>
        <begin position="85"/>
        <end position="115"/>
    </location>
</feature>
<keyword evidence="4" id="KW-0472">Membrane</keyword>
<dbReference type="EMBL" id="OFSM01000011">
    <property type="protein sequence ID" value="SOY29620.1"/>
    <property type="molecule type" value="Genomic_DNA"/>
</dbReference>
<evidence type="ECO:0000313" key="5">
    <source>
        <dbReference type="EMBL" id="SOY29620.1"/>
    </source>
</evidence>
<feature type="region of interest" description="Disordered" evidence="3">
    <location>
        <begin position="85"/>
        <end position="146"/>
    </location>
</feature>
<protein>
    <submittedName>
        <fullName evidence="5">Sortase family protein</fullName>
    </submittedName>
</protein>
<keyword evidence="4" id="KW-1133">Transmembrane helix</keyword>
<feature type="active site" description="Acyl-thioester intermediate" evidence="2">
    <location>
        <position position="405"/>
    </location>
</feature>
<evidence type="ECO:0000256" key="3">
    <source>
        <dbReference type="SAM" id="MobiDB-lite"/>
    </source>
</evidence>
<name>A0A2K4ZGM3_9FIRM</name>
<keyword evidence="1" id="KW-0378">Hydrolase</keyword>
<dbReference type="Proteomes" id="UP000236311">
    <property type="component" value="Unassembled WGS sequence"/>
</dbReference>
<proteinExistence type="predicted"/>
<evidence type="ECO:0000256" key="2">
    <source>
        <dbReference type="PIRSR" id="PIRSR605754-1"/>
    </source>
</evidence>
<gene>
    <name evidence="5" type="ORF">AMURIS_02341</name>
</gene>
<accession>A0A2K4ZGM3</accession>
<reference evidence="5 6" key="1">
    <citation type="submission" date="2018-01" db="EMBL/GenBank/DDBJ databases">
        <authorList>
            <person name="Gaut B.S."/>
            <person name="Morton B.R."/>
            <person name="Clegg M.T."/>
            <person name="Duvall M.R."/>
        </authorList>
    </citation>
    <scope>NUCLEOTIDE SEQUENCE [LARGE SCALE GENOMIC DNA]</scope>
    <source>
        <strain evidence="5">GP69</strain>
    </source>
</reference>
<dbReference type="Pfam" id="PF04203">
    <property type="entry name" value="Sortase"/>
    <property type="match status" value="1"/>
</dbReference>
<dbReference type="OrthoDB" id="9806013at2"/>
<feature type="compositionally biased region" description="Basic and acidic residues" evidence="3">
    <location>
        <begin position="130"/>
        <end position="141"/>
    </location>
</feature>
<feature type="transmembrane region" description="Helical" evidence="4">
    <location>
        <begin position="165"/>
        <end position="189"/>
    </location>
</feature>
<evidence type="ECO:0000256" key="1">
    <source>
        <dbReference type="ARBA" id="ARBA00022801"/>
    </source>
</evidence>
<organism evidence="5 6">
    <name type="scientific">Acetatifactor muris</name>
    <dbReference type="NCBI Taxonomy" id="879566"/>
    <lineage>
        <taxon>Bacteria</taxon>
        <taxon>Bacillati</taxon>
        <taxon>Bacillota</taxon>
        <taxon>Clostridia</taxon>
        <taxon>Lachnospirales</taxon>
        <taxon>Lachnospiraceae</taxon>
        <taxon>Acetatifactor</taxon>
    </lineage>
</organism>